<feature type="chain" id="PRO_5030954298" description="Argininosuccinate lyase" evidence="1">
    <location>
        <begin position="25"/>
        <end position="108"/>
    </location>
</feature>
<keyword evidence="3" id="KW-1185">Reference proteome</keyword>
<dbReference type="RefSeq" id="WP_184044096.1">
    <property type="nucleotide sequence ID" value="NZ_JACIGK010000010.1"/>
</dbReference>
<feature type="signal peptide" evidence="1">
    <location>
        <begin position="1"/>
        <end position="24"/>
    </location>
</feature>
<reference evidence="2 3" key="1">
    <citation type="submission" date="2020-08" db="EMBL/GenBank/DDBJ databases">
        <title>Genome sequencing of Purple Non-Sulfur Bacteria from various extreme environments.</title>
        <authorList>
            <person name="Mayer M."/>
        </authorList>
    </citation>
    <scope>NUCLEOTIDE SEQUENCE [LARGE SCALE GENOMIC DNA]</scope>
    <source>
        <strain evidence="2 3">JA131</strain>
    </source>
</reference>
<proteinExistence type="predicted"/>
<dbReference type="Proteomes" id="UP000554286">
    <property type="component" value="Unassembled WGS sequence"/>
</dbReference>
<protein>
    <recommendedName>
        <fullName evidence="4">Argininosuccinate lyase</fullName>
    </recommendedName>
</protein>
<name>A0A7W6RCU2_9PROT</name>
<evidence type="ECO:0008006" key="4">
    <source>
        <dbReference type="Google" id="ProtNLM"/>
    </source>
</evidence>
<accession>A0A7W6RCU2</accession>
<evidence type="ECO:0000256" key="1">
    <source>
        <dbReference type="SAM" id="SignalP"/>
    </source>
</evidence>
<comment type="caution">
    <text evidence="2">The sequence shown here is derived from an EMBL/GenBank/DDBJ whole genome shotgun (WGS) entry which is preliminary data.</text>
</comment>
<sequence length="108" mass="11548">MKTTVLALATTLSLSLAAVAPAMAEDLEFMLINTSGVDITAFHVSDAGSESWEDDLLDGAILPDGHEVGVIITDGLTTCDYDIRTEFADGDVYEDYGLNLCEMGSYTF</sequence>
<dbReference type="EMBL" id="JACIGK010000010">
    <property type="protein sequence ID" value="MBB4266077.1"/>
    <property type="molecule type" value="Genomic_DNA"/>
</dbReference>
<dbReference type="AlphaFoldDB" id="A0A7W6RCU2"/>
<gene>
    <name evidence="2" type="ORF">GGD89_001703</name>
</gene>
<evidence type="ECO:0000313" key="3">
    <source>
        <dbReference type="Proteomes" id="UP000554286"/>
    </source>
</evidence>
<evidence type="ECO:0000313" key="2">
    <source>
        <dbReference type="EMBL" id="MBB4266077.1"/>
    </source>
</evidence>
<keyword evidence="1" id="KW-0732">Signal</keyword>
<organism evidence="2 3">
    <name type="scientific">Roseospira visakhapatnamensis</name>
    <dbReference type="NCBI Taxonomy" id="390880"/>
    <lineage>
        <taxon>Bacteria</taxon>
        <taxon>Pseudomonadati</taxon>
        <taxon>Pseudomonadota</taxon>
        <taxon>Alphaproteobacteria</taxon>
        <taxon>Rhodospirillales</taxon>
        <taxon>Rhodospirillaceae</taxon>
        <taxon>Roseospira</taxon>
    </lineage>
</organism>